<dbReference type="AlphaFoldDB" id="A0A2G2V1X4"/>
<sequence length="112" mass="12541">MDLASLCTAACVSPTFNFAVAYRFPFVSSFDLSGFYLDEENLKHVERTVPGAKSLTIECLRMRNDSSIINILGEHIEDLSLLKCTHLSYDILRAIGERCPQLKDISEADLLI</sequence>
<protein>
    <recommendedName>
        <fullName evidence="1">F-box/LRR-repeat protein 15-like leucin rich repeat domain-containing protein</fullName>
    </recommendedName>
</protein>
<reference evidence="2 3" key="1">
    <citation type="journal article" date="2017" name="Genome Biol.">
        <title>New reference genome sequences of hot pepper reveal the massive evolution of plant disease-resistance genes by retroduplication.</title>
        <authorList>
            <person name="Kim S."/>
            <person name="Park J."/>
            <person name="Yeom S.I."/>
            <person name="Kim Y.M."/>
            <person name="Seo E."/>
            <person name="Kim K.T."/>
            <person name="Kim M.S."/>
            <person name="Lee J.M."/>
            <person name="Cheong K."/>
            <person name="Shin H.S."/>
            <person name="Kim S.B."/>
            <person name="Han K."/>
            <person name="Lee J."/>
            <person name="Park M."/>
            <person name="Lee H.A."/>
            <person name="Lee H.Y."/>
            <person name="Lee Y."/>
            <person name="Oh S."/>
            <person name="Lee J.H."/>
            <person name="Choi E."/>
            <person name="Choi E."/>
            <person name="Lee S.E."/>
            <person name="Jeon J."/>
            <person name="Kim H."/>
            <person name="Choi G."/>
            <person name="Song H."/>
            <person name="Lee J."/>
            <person name="Lee S.C."/>
            <person name="Kwon J.K."/>
            <person name="Lee H.Y."/>
            <person name="Koo N."/>
            <person name="Hong Y."/>
            <person name="Kim R.W."/>
            <person name="Kang W.H."/>
            <person name="Huh J.H."/>
            <person name="Kang B.C."/>
            <person name="Yang T.J."/>
            <person name="Lee Y.H."/>
            <person name="Bennetzen J.L."/>
            <person name="Choi D."/>
        </authorList>
    </citation>
    <scope>NUCLEOTIDE SEQUENCE [LARGE SCALE GENOMIC DNA]</scope>
    <source>
        <strain evidence="3">cv. PBC81</strain>
    </source>
</reference>
<evidence type="ECO:0000313" key="3">
    <source>
        <dbReference type="Proteomes" id="UP000224567"/>
    </source>
</evidence>
<organism evidence="2 3">
    <name type="scientific">Capsicum baccatum</name>
    <name type="common">Peruvian pepper</name>
    <dbReference type="NCBI Taxonomy" id="33114"/>
    <lineage>
        <taxon>Eukaryota</taxon>
        <taxon>Viridiplantae</taxon>
        <taxon>Streptophyta</taxon>
        <taxon>Embryophyta</taxon>
        <taxon>Tracheophyta</taxon>
        <taxon>Spermatophyta</taxon>
        <taxon>Magnoliopsida</taxon>
        <taxon>eudicotyledons</taxon>
        <taxon>Gunneridae</taxon>
        <taxon>Pentapetalae</taxon>
        <taxon>asterids</taxon>
        <taxon>lamiids</taxon>
        <taxon>Solanales</taxon>
        <taxon>Solanaceae</taxon>
        <taxon>Solanoideae</taxon>
        <taxon>Capsiceae</taxon>
        <taxon>Capsicum</taxon>
    </lineage>
</organism>
<dbReference type="OrthoDB" id="2008719at2759"/>
<reference evidence="3" key="2">
    <citation type="journal article" date="2017" name="J. Anim. Genet.">
        <title>Multiple reference genome sequences of hot pepper reveal the massive evolution of plant disease resistance genes by retroduplication.</title>
        <authorList>
            <person name="Kim S."/>
            <person name="Park J."/>
            <person name="Yeom S.-I."/>
            <person name="Kim Y.-M."/>
            <person name="Seo E."/>
            <person name="Kim K.-T."/>
            <person name="Kim M.-S."/>
            <person name="Lee J.M."/>
            <person name="Cheong K."/>
            <person name="Shin H.-S."/>
            <person name="Kim S.-B."/>
            <person name="Han K."/>
            <person name="Lee J."/>
            <person name="Park M."/>
            <person name="Lee H.-A."/>
            <person name="Lee H.-Y."/>
            <person name="Lee Y."/>
            <person name="Oh S."/>
            <person name="Lee J.H."/>
            <person name="Choi E."/>
            <person name="Choi E."/>
            <person name="Lee S.E."/>
            <person name="Jeon J."/>
            <person name="Kim H."/>
            <person name="Choi G."/>
            <person name="Song H."/>
            <person name="Lee J."/>
            <person name="Lee S.-C."/>
            <person name="Kwon J.-K."/>
            <person name="Lee H.-Y."/>
            <person name="Koo N."/>
            <person name="Hong Y."/>
            <person name="Kim R.W."/>
            <person name="Kang W.-H."/>
            <person name="Huh J.H."/>
            <person name="Kang B.-C."/>
            <person name="Yang T.-J."/>
            <person name="Lee Y.-H."/>
            <person name="Bennetzen J.L."/>
            <person name="Choi D."/>
        </authorList>
    </citation>
    <scope>NUCLEOTIDE SEQUENCE [LARGE SCALE GENOMIC DNA]</scope>
    <source>
        <strain evidence="3">cv. PBC81</strain>
    </source>
</reference>
<evidence type="ECO:0000259" key="1">
    <source>
        <dbReference type="Pfam" id="PF25372"/>
    </source>
</evidence>
<dbReference type="Pfam" id="PF25372">
    <property type="entry name" value="DUF7885"/>
    <property type="match status" value="1"/>
</dbReference>
<name>A0A2G2V1X4_CAPBA</name>
<keyword evidence="3" id="KW-1185">Reference proteome</keyword>
<accession>A0A2G2V1X4</accession>
<feature type="domain" description="F-box/LRR-repeat protein 15-like leucin rich repeat" evidence="1">
    <location>
        <begin position="31"/>
        <end position="105"/>
    </location>
</feature>
<comment type="caution">
    <text evidence="2">The sequence shown here is derived from an EMBL/GenBank/DDBJ whole genome shotgun (WGS) entry which is preliminary data.</text>
</comment>
<dbReference type="InterPro" id="IPR032675">
    <property type="entry name" value="LRR_dom_sf"/>
</dbReference>
<dbReference type="EMBL" id="MLFT02000571">
    <property type="protein sequence ID" value="PHT26984.1"/>
    <property type="molecule type" value="Genomic_DNA"/>
</dbReference>
<dbReference type="Proteomes" id="UP000224567">
    <property type="component" value="Unassembled WGS sequence"/>
</dbReference>
<gene>
    <name evidence="2" type="ORF">CQW23_33402</name>
</gene>
<dbReference type="InterPro" id="IPR057207">
    <property type="entry name" value="FBXL15_LRR"/>
</dbReference>
<dbReference type="Gene3D" id="3.80.10.10">
    <property type="entry name" value="Ribonuclease Inhibitor"/>
    <property type="match status" value="1"/>
</dbReference>
<proteinExistence type="predicted"/>
<evidence type="ECO:0000313" key="2">
    <source>
        <dbReference type="EMBL" id="PHT26984.1"/>
    </source>
</evidence>